<proteinExistence type="inferred from homology"/>
<dbReference type="SUPFAM" id="SSF51735">
    <property type="entry name" value="NAD(P)-binding Rossmann-fold domains"/>
    <property type="match status" value="1"/>
</dbReference>
<dbReference type="AlphaFoldDB" id="A0AB38TIQ6"/>
<dbReference type="GO" id="GO:0016616">
    <property type="term" value="F:oxidoreductase activity, acting on the CH-OH group of donors, NAD or NADP as acceptor"/>
    <property type="evidence" value="ECO:0007669"/>
    <property type="project" value="TreeGrafter"/>
</dbReference>
<name>A0AB38TIQ6_9HYPH</name>
<dbReference type="Pfam" id="PF00106">
    <property type="entry name" value="adh_short"/>
    <property type="match status" value="1"/>
</dbReference>
<comment type="similarity">
    <text evidence="1 2">Belongs to the short-chain dehydrogenases/reductases (SDR) family.</text>
</comment>
<dbReference type="Gene3D" id="3.40.50.720">
    <property type="entry name" value="NAD(P)-binding Rossmann-like Domain"/>
    <property type="match status" value="1"/>
</dbReference>
<evidence type="ECO:0000256" key="1">
    <source>
        <dbReference type="ARBA" id="ARBA00006484"/>
    </source>
</evidence>
<dbReference type="EMBL" id="CP088147">
    <property type="protein sequence ID" value="UTU54424.1"/>
    <property type="molecule type" value="Genomic_DNA"/>
</dbReference>
<reference evidence="3 4" key="1">
    <citation type="journal article" date="2022" name="Microbiol. Resour. Announc.">
        <title>Complete Genome Sequence of Mesorhizobium ciceri Strain R30, a Rhizobium Used as a Commercial Inoculant for Chickpea in Argentina.</title>
        <authorList>
            <person name="Foresto E."/>
            <person name="Revale S."/>
            <person name="Primo E."/>
            <person name="Nievas F."/>
            <person name="Carezzano E."/>
            <person name="Puente M."/>
            <person name="Alzari P."/>
            <person name="Mart M."/>
            <person name="Ben-Assaya M."/>
            <person name="Mornico D."/>
            <person name="Santoro M."/>
            <person name="Mart F."/>
            <person name="Giordano W."/>
            <person name="Bogino P."/>
        </authorList>
    </citation>
    <scope>NUCLEOTIDE SEQUENCE [LARGE SCALE GENOMIC DNA]</scope>
    <source>
        <strain evidence="3 4">R30</strain>
    </source>
</reference>
<evidence type="ECO:0000313" key="4">
    <source>
        <dbReference type="Proteomes" id="UP001060070"/>
    </source>
</evidence>
<dbReference type="RefSeq" id="WP_024504889.1">
    <property type="nucleotide sequence ID" value="NZ_CP088147.1"/>
</dbReference>
<dbReference type="Proteomes" id="UP001060070">
    <property type="component" value="Chromosome"/>
</dbReference>
<accession>A0AB38TIQ6</accession>
<dbReference type="InterPro" id="IPR002347">
    <property type="entry name" value="SDR_fam"/>
</dbReference>
<dbReference type="PRINTS" id="PR00081">
    <property type="entry name" value="GDHRDH"/>
</dbReference>
<dbReference type="PANTHER" id="PTHR42760">
    <property type="entry name" value="SHORT-CHAIN DEHYDROGENASES/REDUCTASES FAMILY MEMBER"/>
    <property type="match status" value="1"/>
</dbReference>
<dbReference type="PANTHER" id="PTHR42760:SF135">
    <property type="entry name" value="BLL7886 PROTEIN"/>
    <property type="match status" value="1"/>
</dbReference>
<organism evidence="3 4">
    <name type="scientific">Mesorhizobium ciceri</name>
    <dbReference type="NCBI Taxonomy" id="39645"/>
    <lineage>
        <taxon>Bacteria</taxon>
        <taxon>Pseudomonadati</taxon>
        <taxon>Pseudomonadota</taxon>
        <taxon>Alphaproteobacteria</taxon>
        <taxon>Hyphomicrobiales</taxon>
        <taxon>Phyllobacteriaceae</taxon>
        <taxon>Mesorhizobium</taxon>
    </lineage>
</organism>
<protein>
    <submittedName>
        <fullName evidence="3">SDR family oxidoreductase</fullName>
    </submittedName>
</protein>
<dbReference type="GO" id="GO:0030497">
    <property type="term" value="P:fatty acid elongation"/>
    <property type="evidence" value="ECO:0007669"/>
    <property type="project" value="TreeGrafter"/>
</dbReference>
<dbReference type="PRINTS" id="PR00080">
    <property type="entry name" value="SDRFAMILY"/>
</dbReference>
<evidence type="ECO:0000256" key="2">
    <source>
        <dbReference type="RuleBase" id="RU000363"/>
    </source>
</evidence>
<evidence type="ECO:0000313" key="3">
    <source>
        <dbReference type="EMBL" id="UTU54424.1"/>
    </source>
</evidence>
<dbReference type="CDD" id="cd05233">
    <property type="entry name" value="SDR_c"/>
    <property type="match status" value="1"/>
</dbReference>
<gene>
    <name evidence="3" type="ORF">LRP29_13970</name>
</gene>
<keyword evidence="4" id="KW-1185">Reference proteome</keyword>
<sequence>MPYSDFKGKVAIITGAGAGIGLAIAEALVKEGVRVAGMDINLDGVSRVEQRVGKDKFLALQVDITDPANCKRGVDAAAEHFGGLHVLINNAALGMNAVHPHYETLPLQIEDVSEELWKKFMLTNVCGTFNMSRQVVPRLRPQKWGRIINVSTSYLTMMRPGFSPYGPSKAALEAWSMMLSRELDESGITVNVVLPGGPVDTAMVPDRDGLDRETLIRPEMMAPMILALLTSEGDKITGKRFLAVDWDNTISDPQLQTHRTAAWPELATPLAALAPKKG</sequence>
<dbReference type="InterPro" id="IPR036291">
    <property type="entry name" value="NAD(P)-bd_dom_sf"/>
</dbReference>